<gene>
    <name evidence="1" type="ORF">CSO01_14490</name>
</gene>
<accession>A0A512PC00</accession>
<protein>
    <recommendedName>
        <fullName evidence="3">SRPBCC family protein</fullName>
    </recommendedName>
</protein>
<sequence length="152" mass="16653">MTPPRVVRHRRIEAPAPDVWAVLGRLTRHAALVPLTTVDAPDRELRVGDRVTAVTAEVVVDRMVVTAVRRRGEDPTADDWARWATLHKEGPLLVGDAHLVVRARGRHACEVLWAEDVRTTIAGAALEPFVDVALAIMSDRALARLDGLVARA</sequence>
<dbReference type="SUPFAM" id="SSF55961">
    <property type="entry name" value="Bet v1-like"/>
    <property type="match status" value="1"/>
</dbReference>
<evidence type="ECO:0000313" key="1">
    <source>
        <dbReference type="EMBL" id="GEP68734.1"/>
    </source>
</evidence>
<dbReference type="Proteomes" id="UP000321798">
    <property type="component" value="Unassembled WGS sequence"/>
</dbReference>
<evidence type="ECO:0000313" key="2">
    <source>
        <dbReference type="Proteomes" id="UP000321798"/>
    </source>
</evidence>
<name>A0A512PC00_9CELL</name>
<organism evidence="1 2">
    <name type="scientific">Cellulomonas soli</name>
    <dbReference type="NCBI Taxonomy" id="931535"/>
    <lineage>
        <taxon>Bacteria</taxon>
        <taxon>Bacillati</taxon>
        <taxon>Actinomycetota</taxon>
        <taxon>Actinomycetes</taxon>
        <taxon>Micrococcales</taxon>
        <taxon>Cellulomonadaceae</taxon>
        <taxon>Cellulomonas</taxon>
    </lineage>
</organism>
<dbReference type="EMBL" id="BKAL01000004">
    <property type="protein sequence ID" value="GEP68734.1"/>
    <property type="molecule type" value="Genomic_DNA"/>
</dbReference>
<reference evidence="1 2" key="1">
    <citation type="submission" date="2019-07" db="EMBL/GenBank/DDBJ databases">
        <title>Whole genome shotgun sequence of Cellulomonas soli NBRC 109434.</title>
        <authorList>
            <person name="Hosoyama A."/>
            <person name="Uohara A."/>
            <person name="Ohji S."/>
            <person name="Ichikawa N."/>
        </authorList>
    </citation>
    <scope>NUCLEOTIDE SEQUENCE [LARGE SCALE GENOMIC DNA]</scope>
    <source>
        <strain evidence="1 2">NBRC 109434</strain>
    </source>
</reference>
<evidence type="ECO:0008006" key="3">
    <source>
        <dbReference type="Google" id="ProtNLM"/>
    </source>
</evidence>
<comment type="caution">
    <text evidence="1">The sequence shown here is derived from an EMBL/GenBank/DDBJ whole genome shotgun (WGS) entry which is preliminary data.</text>
</comment>
<dbReference type="AlphaFoldDB" id="A0A512PC00"/>
<proteinExistence type="predicted"/>
<keyword evidence="2" id="KW-1185">Reference proteome</keyword>